<dbReference type="Proteomes" id="UP001497512">
    <property type="component" value="Chromosome 14"/>
</dbReference>
<evidence type="ECO:0000313" key="1">
    <source>
        <dbReference type="EMBL" id="CAK9204204.1"/>
    </source>
</evidence>
<sequence>MASHHDWWAYDSSNQYLDREELSSDPIDVKIHVPGISRSQSMWDKVRSACRSMGLDYSLSGDVVSVSGYPSSEGMDEDYVLEVFEGIHDRARIVS</sequence>
<organism evidence="1 2">
    <name type="scientific">Sphagnum troendelagicum</name>
    <dbReference type="NCBI Taxonomy" id="128251"/>
    <lineage>
        <taxon>Eukaryota</taxon>
        <taxon>Viridiplantae</taxon>
        <taxon>Streptophyta</taxon>
        <taxon>Embryophyta</taxon>
        <taxon>Bryophyta</taxon>
        <taxon>Sphagnophytina</taxon>
        <taxon>Sphagnopsida</taxon>
        <taxon>Sphagnales</taxon>
        <taxon>Sphagnaceae</taxon>
        <taxon>Sphagnum</taxon>
    </lineage>
</organism>
<gene>
    <name evidence="1" type="ORF">CSSPTR1EN2_LOCUS7269</name>
</gene>
<keyword evidence="2" id="KW-1185">Reference proteome</keyword>
<proteinExistence type="predicted"/>
<reference evidence="1" key="1">
    <citation type="submission" date="2024-02" db="EMBL/GenBank/DDBJ databases">
        <authorList>
            <consortium name="ELIXIR-Norway"/>
            <consortium name="Elixir Norway"/>
        </authorList>
    </citation>
    <scope>NUCLEOTIDE SEQUENCE</scope>
</reference>
<accession>A0ABP0TSV9</accession>
<dbReference type="EMBL" id="OZ019906">
    <property type="protein sequence ID" value="CAK9204204.1"/>
    <property type="molecule type" value="Genomic_DNA"/>
</dbReference>
<evidence type="ECO:0000313" key="2">
    <source>
        <dbReference type="Proteomes" id="UP001497512"/>
    </source>
</evidence>
<protein>
    <submittedName>
        <fullName evidence="1">Uncharacterized protein</fullName>
    </submittedName>
</protein>
<name>A0ABP0TSV9_9BRYO</name>